<feature type="compositionally biased region" description="Polar residues" evidence="1">
    <location>
        <begin position="487"/>
        <end position="499"/>
    </location>
</feature>
<feature type="compositionally biased region" description="Gly residues" evidence="1">
    <location>
        <begin position="910"/>
        <end position="920"/>
    </location>
</feature>
<feature type="compositionally biased region" description="Low complexity" evidence="1">
    <location>
        <begin position="594"/>
        <end position="620"/>
    </location>
</feature>
<feature type="region of interest" description="Disordered" evidence="1">
    <location>
        <begin position="745"/>
        <end position="789"/>
    </location>
</feature>
<feature type="compositionally biased region" description="Polar residues" evidence="1">
    <location>
        <begin position="547"/>
        <end position="563"/>
    </location>
</feature>
<feature type="compositionally biased region" description="Pro residues" evidence="1">
    <location>
        <begin position="139"/>
        <end position="151"/>
    </location>
</feature>
<reference evidence="2 3" key="1">
    <citation type="submission" date="2024-01" db="EMBL/GenBank/DDBJ databases">
        <title>A draft genome for the cacao thread blight pathogen Marasmiellus scandens.</title>
        <authorList>
            <person name="Baruah I.K."/>
            <person name="Leung J."/>
            <person name="Bukari Y."/>
            <person name="Amoako-Attah I."/>
            <person name="Meinhardt L.W."/>
            <person name="Bailey B.A."/>
            <person name="Cohen S.P."/>
        </authorList>
    </citation>
    <scope>NUCLEOTIDE SEQUENCE [LARGE SCALE GENOMIC DNA]</scope>
    <source>
        <strain evidence="2 3">GH-19</strain>
    </source>
</reference>
<gene>
    <name evidence="2" type="ORF">VKT23_013443</name>
</gene>
<feature type="compositionally biased region" description="Low complexity" evidence="1">
    <location>
        <begin position="512"/>
        <end position="527"/>
    </location>
</feature>
<evidence type="ECO:0000256" key="1">
    <source>
        <dbReference type="SAM" id="MobiDB-lite"/>
    </source>
</evidence>
<name>A0ABR1J677_9AGAR</name>
<proteinExistence type="predicted"/>
<accession>A0ABR1J677</accession>
<evidence type="ECO:0000313" key="2">
    <source>
        <dbReference type="EMBL" id="KAK7449300.1"/>
    </source>
</evidence>
<feature type="compositionally biased region" description="Basic and acidic residues" evidence="1">
    <location>
        <begin position="320"/>
        <end position="331"/>
    </location>
</feature>
<feature type="compositionally biased region" description="Gly residues" evidence="1">
    <location>
        <begin position="700"/>
        <end position="709"/>
    </location>
</feature>
<dbReference type="EMBL" id="JBANRG010000036">
    <property type="protein sequence ID" value="KAK7449300.1"/>
    <property type="molecule type" value="Genomic_DNA"/>
</dbReference>
<feature type="compositionally biased region" description="Acidic residues" evidence="1">
    <location>
        <begin position="856"/>
        <end position="869"/>
    </location>
</feature>
<feature type="compositionally biased region" description="Polar residues" evidence="1">
    <location>
        <begin position="335"/>
        <end position="348"/>
    </location>
</feature>
<feature type="compositionally biased region" description="Low complexity" evidence="1">
    <location>
        <begin position="407"/>
        <end position="429"/>
    </location>
</feature>
<organism evidence="2 3">
    <name type="scientific">Marasmiellus scandens</name>
    <dbReference type="NCBI Taxonomy" id="2682957"/>
    <lineage>
        <taxon>Eukaryota</taxon>
        <taxon>Fungi</taxon>
        <taxon>Dikarya</taxon>
        <taxon>Basidiomycota</taxon>
        <taxon>Agaricomycotina</taxon>
        <taxon>Agaricomycetes</taxon>
        <taxon>Agaricomycetidae</taxon>
        <taxon>Agaricales</taxon>
        <taxon>Marasmiineae</taxon>
        <taxon>Omphalotaceae</taxon>
        <taxon>Marasmiellus</taxon>
    </lineage>
</organism>
<feature type="region of interest" description="Disordered" evidence="1">
    <location>
        <begin position="807"/>
        <end position="940"/>
    </location>
</feature>
<feature type="region of interest" description="Disordered" evidence="1">
    <location>
        <begin position="132"/>
        <end position="295"/>
    </location>
</feature>
<feature type="compositionally biased region" description="Low complexity" evidence="1">
    <location>
        <begin position="166"/>
        <end position="176"/>
    </location>
</feature>
<feature type="compositionally biased region" description="Polar residues" evidence="1">
    <location>
        <begin position="779"/>
        <end position="788"/>
    </location>
</feature>
<comment type="caution">
    <text evidence="2">The sequence shown here is derived from an EMBL/GenBank/DDBJ whole genome shotgun (WGS) entry which is preliminary data.</text>
</comment>
<keyword evidence="3" id="KW-1185">Reference proteome</keyword>
<protein>
    <submittedName>
        <fullName evidence="2">Uncharacterized protein</fullName>
    </submittedName>
</protein>
<feature type="compositionally biased region" description="Low complexity" evidence="1">
    <location>
        <begin position="453"/>
        <end position="468"/>
    </location>
</feature>
<feature type="compositionally biased region" description="Low complexity" evidence="1">
    <location>
        <begin position="263"/>
        <end position="280"/>
    </location>
</feature>
<feature type="compositionally biased region" description="Polar residues" evidence="1">
    <location>
        <begin position="247"/>
        <end position="261"/>
    </location>
</feature>
<feature type="compositionally biased region" description="Low complexity" evidence="1">
    <location>
        <begin position="349"/>
        <end position="359"/>
    </location>
</feature>
<feature type="compositionally biased region" description="Low complexity" evidence="1">
    <location>
        <begin position="749"/>
        <end position="778"/>
    </location>
</feature>
<feature type="compositionally biased region" description="Pro residues" evidence="1">
    <location>
        <begin position="216"/>
        <end position="230"/>
    </location>
</feature>
<dbReference type="Proteomes" id="UP001498398">
    <property type="component" value="Unassembled WGS sequence"/>
</dbReference>
<feature type="region of interest" description="Disordered" evidence="1">
    <location>
        <begin position="308"/>
        <end position="715"/>
    </location>
</feature>
<feature type="compositionally biased region" description="Polar residues" evidence="1">
    <location>
        <begin position="187"/>
        <end position="199"/>
    </location>
</feature>
<feature type="compositionally biased region" description="Basic and acidic residues" evidence="1">
    <location>
        <begin position="829"/>
        <end position="855"/>
    </location>
</feature>
<evidence type="ECO:0000313" key="3">
    <source>
        <dbReference type="Proteomes" id="UP001498398"/>
    </source>
</evidence>
<sequence>MTQRRLDLHASALNDAEYELYTTSLADITLADEGNDNHDGTDKDKKGTEHDDAYYDRLTVSVREARAWLRGRYSHVTAVTIDNILKYFSPSLSQTDTLTGGQFFAALRLVVHAESGKEVDRTLAFVQAHPIKTSTSCPASPPPKRPIPPAPISRKSLDGTHNNPFAAATSPSSQTQSPPPQHPSATNNPFSYTTRSKSTPAAPKTHDGAFDSAPSKLPPLPPRKPPPPVPSSSSAPLQPPPRHNSLLPGTNATVSLISSKTAPLPSTSSPVTSPFGSPFGNSNGTPPPLPPKATLGHVAHVTSTLMKQSLQASKTGSAMKKAEEQLEKERVLSVLKSSAGSSRPSPFANTTHSNHSSTSIVANARNRSVSPNKWEGSSASSCTSGEDVEKREPPPLPSRKKKPSPPQSVSAISASSFQSVALAQASASQGGIGMVKRTPSVKSSRSNPFDVYRSTSRPTSRSPSVSPTRDGRQRELPPTPPPRHPDQSSNTVTASTYTQRKPPPPIPAGLLASTSSSSTSSASSTTSNPPSAIGSGMPTSPFGGNSGLATPFSSPSTTMSGAKSASPYVSAFAERGDRTPTALDRARPSVLDLGSPFGDPTGTGPGSSSPSTSMFSTNSSPKDDSPTTRLFRSKSLHHPTSTAGSSYLRDKSPFFDENDGEREEPSVFEDFQTPDATPTHTPTPTPPRRKRPESMQVLGVGYGGSGSNWGGPLNSSLGGRHMSLVSTPSPPTASVIPLRQQLMHRRMTSNGSVSVGSGLSSVQDESSSATATGSSGTSPFKTIATSLGPQLEALQPKLDKARYKAEAGLSKRGFVREGLHGLNGMHGMPGEREERERRREERAGLMDDKGRREQSLDSDSESDEGYDDEERFRIRGLRRGPSSHSQSSSHSKSRTGSSTEPRFGTVEYGSGSGSSSGGLRGIEKDNLKWPVAEGEGWRPL</sequence>
<feature type="compositionally biased region" description="Polar residues" evidence="1">
    <location>
        <begin position="365"/>
        <end position="384"/>
    </location>
</feature>
<feature type="compositionally biased region" description="Low complexity" evidence="1">
    <location>
        <begin position="882"/>
        <end position="898"/>
    </location>
</feature>